<dbReference type="Pfam" id="PF22022">
    <property type="entry name" value="Phage_int_M"/>
    <property type="match status" value="1"/>
</dbReference>
<dbReference type="InterPro" id="IPR013762">
    <property type="entry name" value="Integrase-like_cat_sf"/>
</dbReference>
<dbReference type="GO" id="GO:0015074">
    <property type="term" value="P:DNA integration"/>
    <property type="evidence" value="ECO:0007669"/>
    <property type="project" value="InterPro"/>
</dbReference>
<proteinExistence type="inferred from homology"/>
<dbReference type="CDD" id="cd01189">
    <property type="entry name" value="INT_ICEBs1_C_like"/>
    <property type="match status" value="1"/>
</dbReference>
<dbReference type="GO" id="GO:0003677">
    <property type="term" value="F:DNA binding"/>
    <property type="evidence" value="ECO:0007669"/>
    <property type="project" value="UniProtKB-UniRule"/>
</dbReference>
<dbReference type="EMBL" id="FOWQ01000012">
    <property type="protein sequence ID" value="SFP99265.1"/>
    <property type="molecule type" value="Genomic_DNA"/>
</dbReference>
<dbReference type="PANTHER" id="PTHR30349">
    <property type="entry name" value="PHAGE INTEGRASE-RELATED"/>
    <property type="match status" value="1"/>
</dbReference>
<evidence type="ECO:0000256" key="4">
    <source>
        <dbReference type="PROSITE-ProRule" id="PRU01248"/>
    </source>
</evidence>
<keyword evidence="9" id="KW-1185">Reference proteome</keyword>
<dbReference type="Proteomes" id="UP000198857">
    <property type="component" value="Unassembled WGS sequence"/>
</dbReference>
<dbReference type="Pfam" id="PF00589">
    <property type="entry name" value="Phage_integrase"/>
    <property type="match status" value="1"/>
</dbReference>
<dbReference type="PANTHER" id="PTHR30349:SF64">
    <property type="entry name" value="PROPHAGE INTEGRASE INTD-RELATED"/>
    <property type="match status" value="1"/>
</dbReference>
<evidence type="ECO:0000313" key="8">
    <source>
        <dbReference type="EMBL" id="SFP99265.1"/>
    </source>
</evidence>
<dbReference type="AntiFam" id="ANF00012">
    <property type="entry name" value="tRNA translation"/>
</dbReference>
<dbReference type="InterPro" id="IPR053876">
    <property type="entry name" value="Phage_int_M"/>
</dbReference>
<evidence type="ECO:0000256" key="3">
    <source>
        <dbReference type="ARBA" id="ARBA00023172"/>
    </source>
</evidence>
<dbReference type="InterPro" id="IPR044068">
    <property type="entry name" value="CB"/>
</dbReference>
<feature type="domain" description="Tyr recombinase" evidence="6">
    <location>
        <begin position="165"/>
        <end position="349"/>
    </location>
</feature>
<dbReference type="InterPro" id="IPR050090">
    <property type="entry name" value="Tyrosine_recombinase_XerCD"/>
</dbReference>
<evidence type="ECO:0000256" key="2">
    <source>
        <dbReference type="ARBA" id="ARBA00023125"/>
    </source>
</evidence>
<evidence type="ECO:0000256" key="1">
    <source>
        <dbReference type="ARBA" id="ARBA00008857"/>
    </source>
</evidence>
<evidence type="ECO:0000259" key="6">
    <source>
        <dbReference type="PROSITE" id="PS51898"/>
    </source>
</evidence>
<dbReference type="InterPro" id="IPR002104">
    <property type="entry name" value="Integrase_catalytic"/>
</dbReference>
<evidence type="ECO:0000313" key="9">
    <source>
        <dbReference type="Proteomes" id="UP000198857"/>
    </source>
</evidence>
<sequence>MAGSIAALKTRDGTTRYRARYRDPSGRQHEKRFARKIDARRWLEEATSALVTQTWTAPERGRVTVEVWAEQWLAAQVGLKPSSRQRYADLLRAHVLPAWGTHRLADVRHADVAAWVAQTLERGFAPATVRHAHRVLSLLLDLAVRDGRIPRNPAQRVPLPRINRDEPRFLTRDEVERLADSAGDDGDVIRLLAHTGLRFGEMAASRVRRVDFLRRRLTIAESVTEVAGQAVFGTPKTHQQRTVPLPEMLVDALARRCTGKQRDDFLLTTSSGTVLRLRNWRRLVVDPAVRAAGLTDVTLHDLRHTAASLAVASGATVKAVQRMLGHASAAMTLDVYSGLFDDDLSDPAARMDAAAREAASTRVGAVWVRPSPGQPSAYENAGQHGGPRGDRTHNPRIKSPLLCQLS</sequence>
<dbReference type="STRING" id="1523247.SAMN05660464_0387"/>
<organism evidence="8 9">
    <name type="scientific">Geodermatophilus dictyosporus</name>
    <dbReference type="NCBI Taxonomy" id="1523247"/>
    <lineage>
        <taxon>Bacteria</taxon>
        <taxon>Bacillati</taxon>
        <taxon>Actinomycetota</taxon>
        <taxon>Actinomycetes</taxon>
        <taxon>Geodermatophilales</taxon>
        <taxon>Geodermatophilaceae</taxon>
        <taxon>Geodermatophilus</taxon>
    </lineage>
</organism>
<dbReference type="InterPro" id="IPR011010">
    <property type="entry name" value="DNA_brk_join_enz"/>
</dbReference>
<dbReference type="AlphaFoldDB" id="A0A1I5UVI4"/>
<evidence type="ECO:0000259" key="7">
    <source>
        <dbReference type="PROSITE" id="PS51900"/>
    </source>
</evidence>
<evidence type="ECO:0000256" key="5">
    <source>
        <dbReference type="SAM" id="MobiDB-lite"/>
    </source>
</evidence>
<dbReference type="SUPFAM" id="SSF56349">
    <property type="entry name" value="DNA breaking-rejoining enzymes"/>
    <property type="match status" value="1"/>
</dbReference>
<feature type="domain" description="Core-binding (CB)" evidence="7">
    <location>
        <begin position="63"/>
        <end position="144"/>
    </location>
</feature>
<name>A0A1I5UVI4_9ACTN</name>
<feature type="region of interest" description="Disordered" evidence="5">
    <location>
        <begin position="368"/>
        <end position="399"/>
    </location>
</feature>
<dbReference type="Gene3D" id="1.10.443.10">
    <property type="entry name" value="Intergrase catalytic core"/>
    <property type="match status" value="1"/>
</dbReference>
<keyword evidence="3" id="KW-0233">DNA recombination</keyword>
<dbReference type="GO" id="GO:0006310">
    <property type="term" value="P:DNA recombination"/>
    <property type="evidence" value="ECO:0007669"/>
    <property type="project" value="UniProtKB-KW"/>
</dbReference>
<gene>
    <name evidence="8" type="ORF">SAMN05660464_0387</name>
</gene>
<dbReference type="PROSITE" id="PS51898">
    <property type="entry name" value="TYR_RECOMBINASE"/>
    <property type="match status" value="1"/>
</dbReference>
<reference evidence="9" key="1">
    <citation type="submission" date="2016-10" db="EMBL/GenBank/DDBJ databases">
        <authorList>
            <person name="Varghese N."/>
            <person name="Submissions S."/>
        </authorList>
    </citation>
    <scope>NUCLEOTIDE SEQUENCE [LARGE SCALE GENOMIC DNA]</scope>
    <source>
        <strain evidence="9">DSM 44208</strain>
    </source>
</reference>
<dbReference type="Gene3D" id="1.10.150.130">
    <property type="match status" value="1"/>
</dbReference>
<protein>
    <submittedName>
        <fullName evidence="8">Site-specific recombinase XerD</fullName>
    </submittedName>
</protein>
<comment type="similarity">
    <text evidence="1">Belongs to the 'phage' integrase family.</text>
</comment>
<accession>A0A1I5UVI4</accession>
<dbReference type="InterPro" id="IPR010998">
    <property type="entry name" value="Integrase_recombinase_N"/>
</dbReference>
<keyword evidence="2 4" id="KW-0238">DNA-binding</keyword>
<dbReference type="PROSITE" id="PS51900">
    <property type="entry name" value="CB"/>
    <property type="match status" value="1"/>
</dbReference>